<dbReference type="InterPro" id="IPR007219">
    <property type="entry name" value="XnlR_reg_dom"/>
</dbReference>
<feature type="domain" description="Zn(2)-C6 fungal-type" evidence="5">
    <location>
        <begin position="12"/>
        <end position="43"/>
    </location>
</feature>
<dbReference type="GO" id="GO:0005634">
    <property type="term" value="C:nucleus"/>
    <property type="evidence" value="ECO:0007669"/>
    <property type="project" value="UniProtKB-SubCell"/>
</dbReference>
<sequence>MSPIKRRRTIKSCKYCYEHKLKCNKASPCDNCVRLKVEEQCIYGFNKGNPLPGKGHQGSTNDVKVAHTNRTVFKTKSYYPFFSNSINERVLSASDGDEEYHFKGKLKGNEITNFNKLEIEMMTMADIISLIPTNKASMYLIVDTYFASVDPILPILGQNDLSSTVEAVYLSLQNEVIAEIPQICLLFSVLFAVSYSNVAKGEIPDILLCRKYYSAFEVLLKEMNFPVKPSLEALQAFVITNFIIDPNMVDFLTESSMLIRVAQQLGLHKECFYQMSGKDQQSLRLLWHYLLYIEGSSSVVAGLPFLSSKRMYEAVHMASIDKSQHGSYIAFANGRFAINNFFRIIMTLGDLEKAPRKKVLSGVEKHLNRLYANISQICASIRSYNTSHGEYFASTLHIFVFRAHLRFRALLSEGYRTEQIIVSKQTNPTVKAFNVEEFLETKHSFDVLTIQLSLILLFYTLRRLIEQDCAVYDWYTRGSTVMQYLFVVIKDIYLFPSSNYAFINFPPELQNSASKDIIECLDTNPVFSKFVLIEELMKVLEIKLAPLWRGDDLYKFFLVRTIKEKVWKVHERLVRQNAFELETLRKCNLFQAGRVHIDLIKSLNFDEFMKQWEFDKTQFDMEKILMNWLSEF</sequence>
<evidence type="ECO:0000256" key="4">
    <source>
        <dbReference type="ARBA" id="ARBA00023242"/>
    </source>
</evidence>
<dbReference type="SMART" id="SM00066">
    <property type="entry name" value="GAL4"/>
    <property type="match status" value="1"/>
</dbReference>
<keyword evidence="4" id="KW-0539">Nucleus</keyword>
<dbReference type="Gene3D" id="4.10.240.10">
    <property type="entry name" value="Zn(2)-C6 fungal-type DNA-binding domain"/>
    <property type="match status" value="1"/>
</dbReference>
<dbReference type="AlphaFoldDB" id="A0A1G4MB51"/>
<dbReference type="STRING" id="4955.A0A1G4MB51"/>
<dbReference type="PANTHER" id="PTHR31001">
    <property type="entry name" value="UNCHARACTERIZED TRANSCRIPTIONAL REGULATORY PROTEIN"/>
    <property type="match status" value="1"/>
</dbReference>
<accession>A0A1G4MB51</accession>
<dbReference type="CDD" id="cd00067">
    <property type="entry name" value="GAL4"/>
    <property type="match status" value="1"/>
</dbReference>
<dbReference type="OMA" id="GSTVMQY"/>
<dbReference type="CDD" id="cd12148">
    <property type="entry name" value="fungal_TF_MHR"/>
    <property type="match status" value="1"/>
</dbReference>
<protein>
    <submittedName>
        <fullName evidence="6">LAFE_0D02872g1_1</fullName>
    </submittedName>
</protein>
<evidence type="ECO:0000256" key="2">
    <source>
        <dbReference type="ARBA" id="ARBA00022723"/>
    </source>
</evidence>
<organism evidence="6 7">
    <name type="scientific">Lachancea fermentati</name>
    <name type="common">Zygosaccharomyces fermentati</name>
    <dbReference type="NCBI Taxonomy" id="4955"/>
    <lineage>
        <taxon>Eukaryota</taxon>
        <taxon>Fungi</taxon>
        <taxon>Dikarya</taxon>
        <taxon>Ascomycota</taxon>
        <taxon>Saccharomycotina</taxon>
        <taxon>Saccharomycetes</taxon>
        <taxon>Saccharomycetales</taxon>
        <taxon>Saccharomycetaceae</taxon>
        <taxon>Lachancea</taxon>
    </lineage>
</organism>
<keyword evidence="3" id="KW-0862">Zinc</keyword>
<dbReference type="InterPro" id="IPR001138">
    <property type="entry name" value="Zn2Cys6_DnaBD"/>
</dbReference>
<evidence type="ECO:0000313" key="7">
    <source>
        <dbReference type="Proteomes" id="UP000190831"/>
    </source>
</evidence>
<dbReference type="GO" id="GO:0008270">
    <property type="term" value="F:zinc ion binding"/>
    <property type="evidence" value="ECO:0007669"/>
    <property type="project" value="InterPro"/>
</dbReference>
<dbReference type="InterPro" id="IPR050613">
    <property type="entry name" value="Sec_Metabolite_Reg"/>
</dbReference>
<name>A0A1G4MB51_LACFM</name>
<dbReference type="SUPFAM" id="SSF57701">
    <property type="entry name" value="Zn2/Cys6 DNA-binding domain"/>
    <property type="match status" value="1"/>
</dbReference>
<comment type="subcellular location">
    <subcellularLocation>
        <location evidence="1">Nucleus</location>
    </subcellularLocation>
</comment>
<dbReference type="GO" id="GO:0000981">
    <property type="term" value="F:DNA-binding transcription factor activity, RNA polymerase II-specific"/>
    <property type="evidence" value="ECO:0007669"/>
    <property type="project" value="InterPro"/>
</dbReference>
<dbReference type="InterPro" id="IPR036864">
    <property type="entry name" value="Zn2-C6_fun-type_DNA-bd_sf"/>
</dbReference>
<dbReference type="PANTHER" id="PTHR31001:SF90">
    <property type="entry name" value="CENTROMERE DNA-BINDING PROTEIN COMPLEX CBF3 SUBUNIT B"/>
    <property type="match status" value="1"/>
</dbReference>
<dbReference type="EMBL" id="LT598492">
    <property type="protein sequence ID" value="SCW01000.1"/>
    <property type="molecule type" value="Genomic_DNA"/>
</dbReference>
<keyword evidence="7" id="KW-1185">Reference proteome</keyword>
<gene>
    <name evidence="6" type="ORF">LAFE_0D02872G</name>
</gene>
<dbReference type="PROSITE" id="PS50048">
    <property type="entry name" value="ZN2_CY6_FUNGAL_2"/>
    <property type="match status" value="1"/>
</dbReference>
<evidence type="ECO:0000259" key="5">
    <source>
        <dbReference type="PROSITE" id="PS50048"/>
    </source>
</evidence>
<proteinExistence type="predicted"/>
<dbReference type="Pfam" id="PF04082">
    <property type="entry name" value="Fungal_trans"/>
    <property type="match status" value="1"/>
</dbReference>
<evidence type="ECO:0000256" key="1">
    <source>
        <dbReference type="ARBA" id="ARBA00004123"/>
    </source>
</evidence>
<dbReference type="GO" id="GO:0006351">
    <property type="term" value="P:DNA-templated transcription"/>
    <property type="evidence" value="ECO:0007669"/>
    <property type="project" value="InterPro"/>
</dbReference>
<dbReference type="OrthoDB" id="5121955at2759"/>
<evidence type="ECO:0000313" key="6">
    <source>
        <dbReference type="EMBL" id="SCW01000.1"/>
    </source>
</evidence>
<reference evidence="6 7" key="1">
    <citation type="submission" date="2016-03" db="EMBL/GenBank/DDBJ databases">
        <authorList>
            <person name="Devillers H."/>
        </authorList>
    </citation>
    <scope>NUCLEOTIDE SEQUENCE [LARGE SCALE GENOMIC DNA]</scope>
    <source>
        <strain evidence="6">CBS 6772</strain>
    </source>
</reference>
<keyword evidence="2" id="KW-0479">Metal-binding</keyword>
<evidence type="ECO:0000256" key="3">
    <source>
        <dbReference type="ARBA" id="ARBA00022833"/>
    </source>
</evidence>
<dbReference type="GO" id="GO:0003677">
    <property type="term" value="F:DNA binding"/>
    <property type="evidence" value="ECO:0007669"/>
    <property type="project" value="InterPro"/>
</dbReference>
<dbReference type="Proteomes" id="UP000190831">
    <property type="component" value="Chromosome D"/>
</dbReference>